<sequence>MIQECGLQFRHKDYADIKHNFFEVVDHLGHGSLGVVEEVRTSPAHPTFVRKRVQIPYYKRKQYLKIINQEAQVLQDLSHCHIVKMIGSYAEIPDSGRQFYSLLMAPVGERDLRTFMDIFGEQSSQHSKEWIEDHRTWLRTWFKCLASALAYIHTNGVRHQDIKPSNIIHKGSSIYFTDFSSASQFQIGQTTSTENPARTSAMYAAPEVIDNEGQLNRHGCGTDVFALGAVFTEMLAVLRGKSIEEYHQFLLYIEDEGENHRVSHAARQTFLYGRKVKDIEAFFSKDEFYATCVAGMLKVNRELRPDAGEVASSIRRFEPWISRGCACDLDYP</sequence>
<dbReference type="Gene3D" id="3.30.200.20">
    <property type="entry name" value="Phosphorylase Kinase, domain 1"/>
    <property type="match status" value="1"/>
</dbReference>
<dbReference type="InterPro" id="IPR011009">
    <property type="entry name" value="Kinase-like_dom_sf"/>
</dbReference>
<dbReference type="SUPFAM" id="SSF56112">
    <property type="entry name" value="Protein kinase-like (PK-like)"/>
    <property type="match status" value="1"/>
</dbReference>
<feature type="domain" description="Protein kinase" evidence="5">
    <location>
        <begin position="22"/>
        <end position="321"/>
    </location>
</feature>
<protein>
    <submittedName>
        <fullName evidence="6">Kinase-like protein</fullName>
    </submittedName>
</protein>
<evidence type="ECO:0000256" key="3">
    <source>
        <dbReference type="ARBA" id="ARBA00022777"/>
    </source>
</evidence>
<reference evidence="6" key="1">
    <citation type="journal article" date="2020" name="Stud. Mycol.">
        <title>101 Dothideomycetes genomes: a test case for predicting lifestyles and emergence of pathogens.</title>
        <authorList>
            <person name="Haridas S."/>
            <person name="Albert R."/>
            <person name="Binder M."/>
            <person name="Bloem J."/>
            <person name="Labutti K."/>
            <person name="Salamov A."/>
            <person name="Andreopoulos B."/>
            <person name="Baker S."/>
            <person name="Barry K."/>
            <person name="Bills G."/>
            <person name="Bluhm B."/>
            <person name="Cannon C."/>
            <person name="Castanera R."/>
            <person name="Culley D."/>
            <person name="Daum C."/>
            <person name="Ezra D."/>
            <person name="Gonzalez J."/>
            <person name="Henrissat B."/>
            <person name="Kuo A."/>
            <person name="Liang C."/>
            <person name="Lipzen A."/>
            <person name="Lutzoni F."/>
            <person name="Magnuson J."/>
            <person name="Mondo S."/>
            <person name="Nolan M."/>
            <person name="Ohm R."/>
            <person name="Pangilinan J."/>
            <person name="Park H.-J."/>
            <person name="Ramirez L."/>
            <person name="Alfaro M."/>
            <person name="Sun H."/>
            <person name="Tritt A."/>
            <person name="Yoshinaga Y."/>
            <person name="Zwiers L.-H."/>
            <person name="Turgeon B."/>
            <person name="Goodwin S."/>
            <person name="Spatafora J."/>
            <person name="Crous P."/>
            <person name="Grigoriev I."/>
        </authorList>
    </citation>
    <scope>NUCLEOTIDE SEQUENCE</scope>
    <source>
        <strain evidence="6">CBS 207.26</strain>
    </source>
</reference>
<dbReference type="InterPro" id="IPR000719">
    <property type="entry name" value="Prot_kinase_dom"/>
</dbReference>
<dbReference type="CDD" id="cd00180">
    <property type="entry name" value="PKc"/>
    <property type="match status" value="1"/>
</dbReference>
<keyword evidence="4" id="KW-0067">ATP-binding</keyword>
<dbReference type="Gene3D" id="1.10.510.10">
    <property type="entry name" value="Transferase(Phosphotransferase) domain 1"/>
    <property type="match status" value="1"/>
</dbReference>
<dbReference type="PANTHER" id="PTHR11042:SF190">
    <property type="entry name" value="MITOSIS INHIBITOR PROTEIN KINASE MIK1"/>
    <property type="match status" value="1"/>
</dbReference>
<keyword evidence="1" id="KW-0808">Transferase</keyword>
<dbReference type="GO" id="GO:0005737">
    <property type="term" value="C:cytoplasm"/>
    <property type="evidence" value="ECO:0007669"/>
    <property type="project" value="TreeGrafter"/>
</dbReference>
<dbReference type="PANTHER" id="PTHR11042">
    <property type="entry name" value="EUKARYOTIC TRANSLATION INITIATION FACTOR 2-ALPHA KINASE EIF2-ALPHA KINASE -RELATED"/>
    <property type="match status" value="1"/>
</dbReference>
<keyword evidence="7" id="KW-1185">Reference proteome</keyword>
<evidence type="ECO:0000256" key="4">
    <source>
        <dbReference type="ARBA" id="ARBA00022840"/>
    </source>
</evidence>
<dbReference type="GO" id="GO:0110031">
    <property type="term" value="P:negative regulation of G2/MI transition of meiotic cell cycle"/>
    <property type="evidence" value="ECO:0007669"/>
    <property type="project" value="TreeGrafter"/>
</dbReference>
<dbReference type="InterPro" id="IPR050339">
    <property type="entry name" value="CC_SR_Kinase"/>
</dbReference>
<accession>A0A6A6ET26</accession>
<name>A0A6A6ET26_9PEZI</name>
<evidence type="ECO:0000256" key="1">
    <source>
        <dbReference type="ARBA" id="ARBA00022679"/>
    </source>
</evidence>
<dbReference type="SMART" id="SM00220">
    <property type="entry name" value="S_TKc"/>
    <property type="match status" value="1"/>
</dbReference>
<evidence type="ECO:0000313" key="6">
    <source>
        <dbReference type="EMBL" id="KAF2194461.1"/>
    </source>
</evidence>
<proteinExistence type="predicted"/>
<dbReference type="GO" id="GO:0004713">
    <property type="term" value="F:protein tyrosine kinase activity"/>
    <property type="evidence" value="ECO:0007669"/>
    <property type="project" value="TreeGrafter"/>
</dbReference>
<dbReference type="AlphaFoldDB" id="A0A6A6ET26"/>
<gene>
    <name evidence="6" type="ORF">K469DRAFT_547021</name>
</gene>
<dbReference type="GO" id="GO:0005524">
    <property type="term" value="F:ATP binding"/>
    <property type="evidence" value="ECO:0007669"/>
    <property type="project" value="UniProtKB-KW"/>
</dbReference>
<keyword evidence="3 6" id="KW-0418">Kinase</keyword>
<dbReference type="EMBL" id="ML994611">
    <property type="protein sequence ID" value="KAF2194461.1"/>
    <property type="molecule type" value="Genomic_DNA"/>
</dbReference>
<evidence type="ECO:0000259" key="5">
    <source>
        <dbReference type="PROSITE" id="PS50011"/>
    </source>
</evidence>
<keyword evidence="2" id="KW-0547">Nucleotide-binding</keyword>
<evidence type="ECO:0000256" key="2">
    <source>
        <dbReference type="ARBA" id="ARBA00022741"/>
    </source>
</evidence>
<organism evidence="6 7">
    <name type="scientific">Zopfia rhizophila CBS 207.26</name>
    <dbReference type="NCBI Taxonomy" id="1314779"/>
    <lineage>
        <taxon>Eukaryota</taxon>
        <taxon>Fungi</taxon>
        <taxon>Dikarya</taxon>
        <taxon>Ascomycota</taxon>
        <taxon>Pezizomycotina</taxon>
        <taxon>Dothideomycetes</taxon>
        <taxon>Dothideomycetes incertae sedis</taxon>
        <taxon>Zopfiaceae</taxon>
        <taxon>Zopfia</taxon>
    </lineage>
</organism>
<dbReference type="PROSITE" id="PS50011">
    <property type="entry name" value="PROTEIN_KINASE_DOM"/>
    <property type="match status" value="1"/>
</dbReference>
<dbReference type="Pfam" id="PF00069">
    <property type="entry name" value="Pkinase"/>
    <property type="match status" value="1"/>
</dbReference>
<dbReference type="Proteomes" id="UP000800200">
    <property type="component" value="Unassembled WGS sequence"/>
</dbReference>
<dbReference type="GO" id="GO:0005634">
    <property type="term" value="C:nucleus"/>
    <property type="evidence" value="ECO:0007669"/>
    <property type="project" value="TreeGrafter"/>
</dbReference>
<dbReference type="OrthoDB" id="4062651at2759"/>
<evidence type="ECO:0000313" key="7">
    <source>
        <dbReference type="Proteomes" id="UP000800200"/>
    </source>
</evidence>